<name>A0A671YCJ6_SPAAU</name>
<keyword evidence="11" id="KW-0832">Ubl conjugation</keyword>
<evidence type="ECO:0000256" key="4">
    <source>
        <dbReference type="ARBA" id="ARBA00022723"/>
    </source>
</evidence>
<dbReference type="Pfam" id="PF07496">
    <property type="entry name" value="zf-CW"/>
    <property type="match status" value="1"/>
</dbReference>
<sequence>MAYSSYSNLSRAQLTFEYLHTNSTTHEFLFGALAELVDNSRDANATRIDIYTEKRPELRGGYMLCFLDDGTGMDPNEATHVIQFGKSSKRSPESTQIGQYGNGLKSGSMRIGKDFILFTKKGTTLTCLFLSRTFHEEEGLDEVIVPLPSWDLKTKEPLTSDPEKYAIETELIFKYSPFKNEQQLMEQFSKIESSSGTLVIIYNLKLMDSREPELDVETDHQDILMAGTLAEGVKPERRSFRAYAAVLYIDPRMRIFIQGHKVRTKRLSCCLFKPRVYKYSSTRFKTRAEQEVKKADHLAKIAEEKAREAESKRVALEARLGEDLSKDSRAILRKVQDSAMMLKRDADMKKRILEAKQKALKEPKELNFIFGVNIEQRDLDGMFVYNCSRLIKMYEKTGPQLEGGMACGGVVGVVDVPYLVLEPTHNKQDFADAKEYRHLLKSMGEHLVQYWKDTNIAQKGIVKFWDEFGYLSASWSAPPSTELRYKRRRAMEIPLTIQCDKCLKWRTLPFQMDAVDKRYPDSWVCLMNPDSKQDRCDAPEQKQNLPCGVLKKDKQTSEDKQKELVDKIKQQQEKLEALQKTSTIKSTADVKKLPLDVSMKSSERSNTRPRSPPLPAHLKNAPSAPPPRASSQRPTRTPAPPPPKVEPSRSRAAAKPSPTAAKPVPKATAKTPPPSRSSRYLTWLRTPQQEPDNDPKNAQKGEMTDCSALTYIELEKENKNEITFLRIYLFSSDKGLLVEVRVNKEWYTGKVIAVEANKQSIRWKVKFDYVPRSTPKDRWVFKGSDEVRLMRPPSPISQTPDTQQETEKGPAPMEPDTTQPGTSREVTDSLVTMLRTMLRYFFPPAFRIPKDDVNSMTAEELVAFPLVREMIDD</sequence>
<organism evidence="18 19">
    <name type="scientific">Sparus aurata</name>
    <name type="common">Gilthead sea bream</name>
    <dbReference type="NCBI Taxonomy" id="8175"/>
    <lineage>
        <taxon>Eukaryota</taxon>
        <taxon>Metazoa</taxon>
        <taxon>Chordata</taxon>
        <taxon>Craniata</taxon>
        <taxon>Vertebrata</taxon>
        <taxon>Euteleostomi</taxon>
        <taxon>Actinopterygii</taxon>
        <taxon>Neopterygii</taxon>
        <taxon>Teleostei</taxon>
        <taxon>Neoteleostei</taxon>
        <taxon>Acanthomorphata</taxon>
        <taxon>Eupercaria</taxon>
        <taxon>Spariformes</taxon>
        <taxon>Sparidae</taxon>
        <taxon>Sparus</taxon>
    </lineage>
</organism>
<reference evidence="18" key="3">
    <citation type="submission" date="2025-09" db="UniProtKB">
        <authorList>
            <consortium name="Ensembl"/>
        </authorList>
    </citation>
    <scope>IDENTIFICATION</scope>
</reference>
<evidence type="ECO:0000256" key="15">
    <source>
        <dbReference type="SAM" id="Coils"/>
    </source>
</evidence>
<dbReference type="FunFam" id="3.30.565.10:FF:000027">
    <property type="entry name" value="MORC family CW-type zinc finger protein 2"/>
    <property type="match status" value="1"/>
</dbReference>
<dbReference type="PANTHER" id="PTHR23337">
    <property type="entry name" value="ZINC FINGER CW-TYPE COILED-COIL DOMAIN PROTEIN 1"/>
    <property type="match status" value="1"/>
</dbReference>
<dbReference type="InterPro" id="IPR036890">
    <property type="entry name" value="HATPase_C_sf"/>
</dbReference>
<evidence type="ECO:0000256" key="13">
    <source>
        <dbReference type="ARBA" id="ARBA00023054"/>
    </source>
</evidence>
<evidence type="ECO:0000256" key="6">
    <source>
        <dbReference type="ARBA" id="ARBA00022771"/>
    </source>
</evidence>
<dbReference type="GeneTree" id="ENSGT00940000153998"/>
<evidence type="ECO:0000256" key="14">
    <source>
        <dbReference type="ARBA" id="ARBA00023242"/>
    </source>
</evidence>
<evidence type="ECO:0000256" key="10">
    <source>
        <dbReference type="ARBA" id="ARBA00022842"/>
    </source>
</evidence>
<accession>A0A671YCJ6</accession>
<evidence type="ECO:0000259" key="17">
    <source>
        <dbReference type="PROSITE" id="PS51050"/>
    </source>
</evidence>
<feature type="domain" description="CW-type" evidence="17">
    <location>
        <begin position="490"/>
        <end position="544"/>
    </location>
</feature>
<dbReference type="GO" id="GO:0008270">
    <property type="term" value="F:zinc ion binding"/>
    <property type="evidence" value="ECO:0007669"/>
    <property type="project" value="UniProtKB-KW"/>
</dbReference>
<dbReference type="Proteomes" id="UP000472265">
    <property type="component" value="Chromosome 5"/>
</dbReference>
<keyword evidence="13 15" id="KW-0175">Coiled coil</keyword>
<keyword evidence="9" id="KW-0067">ATP-binding</keyword>
<keyword evidence="10" id="KW-0460">Magnesium</keyword>
<proteinExistence type="predicted"/>
<dbReference type="FunFam" id="3.30.40.100:FF:000001">
    <property type="entry name" value="MORC family CW-type zinc finger protein 2"/>
    <property type="match status" value="1"/>
</dbReference>
<dbReference type="InterPro" id="IPR041006">
    <property type="entry name" value="Morc_S5"/>
</dbReference>
<dbReference type="SUPFAM" id="SSF55874">
    <property type="entry name" value="ATPase domain of HSP90 chaperone/DNA topoisomerase II/histidine kinase"/>
    <property type="match status" value="1"/>
</dbReference>
<feature type="coiled-coil region" evidence="15">
    <location>
        <begin position="554"/>
        <end position="581"/>
    </location>
</feature>
<keyword evidence="14" id="KW-0539">Nucleus</keyword>
<gene>
    <name evidence="18" type="primary">MORC2</name>
    <name evidence="18" type="synonym">morc2</name>
</gene>
<dbReference type="Pfam" id="PF17942">
    <property type="entry name" value="Morc6_S5"/>
    <property type="match status" value="1"/>
</dbReference>
<dbReference type="InterPro" id="IPR056360">
    <property type="entry name" value="Chromo_MORC2_6th"/>
</dbReference>
<dbReference type="Gene3D" id="3.30.565.10">
    <property type="entry name" value="Histidine kinase-like ATPase, C-terminal domain"/>
    <property type="match status" value="1"/>
</dbReference>
<keyword evidence="4" id="KW-0479">Metal-binding</keyword>
<comment type="subcellular location">
    <subcellularLocation>
        <location evidence="1">Nucleus</location>
    </subcellularLocation>
</comment>
<keyword evidence="8" id="KW-0862">Zinc</keyword>
<evidence type="ECO:0000256" key="1">
    <source>
        <dbReference type="ARBA" id="ARBA00004123"/>
    </source>
</evidence>
<keyword evidence="7" id="KW-0378">Hydrolase</keyword>
<evidence type="ECO:0000256" key="2">
    <source>
        <dbReference type="ARBA" id="ARBA00022499"/>
    </source>
</evidence>
<evidence type="ECO:0000256" key="8">
    <source>
        <dbReference type="ARBA" id="ARBA00022833"/>
    </source>
</evidence>
<evidence type="ECO:0000313" key="18">
    <source>
        <dbReference type="Ensembl" id="ENSSAUP00010060651.1"/>
    </source>
</evidence>
<evidence type="ECO:0000256" key="9">
    <source>
        <dbReference type="ARBA" id="ARBA00022840"/>
    </source>
</evidence>
<feature type="region of interest" description="Disordered" evidence="16">
    <location>
        <begin position="790"/>
        <end position="826"/>
    </location>
</feature>
<evidence type="ECO:0000256" key="11">
    <source>
        <dbReference type="ARBA" id="ARBA00022843"/>
    </source>
</evidence>
<protein>
    <submittedName>
        <fullName evidence="18">MORC family CW-type zinc finger 2</fullName>
    </submittedName>
</protein>
<keyword evidence="2" id="KW-1017">Isopeptide bond</keyword>
<keyword evidence="12" id="KW-0007">Acetylation</keyword>
<dbReference type="CDD" id="cd16931">
    <property type="entry name" value="HATPase_MORC-like"/>
    <property type="match status" value="1"/>
</dbReference>
<dbReference type="PROSITE" id="PS51050">
    <property type="entry name" value="ZF_CW"/>
    <property type="match status" value="1"/>
</dbReference>
<dbReference type="Pfam" id="PF13589">
    <property type="entry name" value="HATPase_c_3"/>
    <property type="match status" value="1"/>
</dbReference>
<evidence type="ECO:0000256" key="12">
    <source>
        <dbReference type="ARBA" id="ARBA00022990"/>
    </source>
</evidence>
<dbReference type="GO" id="GO:0005634">
    <property type="term" value="C:nucleus"/>
    <property type="evidence" value="ECO:0007669"/>
    <property type="project" value="UniProtKB-SubCell"/>
</dbReference>
<evidence type="ECO:0000256" key="5">
    <source>
        <dbReference type="ARBA" id="ARBA00022741"/>
    </source>
</evidence>
<evidence type="ECO:0000256" key="16">
    <source>
        <dbReference type="SAM" id="MobiDB-lite"/>
    </source>
</evidence>
<feature type="region of interest" description="Disordered" evidence="16">
    <location>
        <begin position="595"/>
        <end position="681"/>
    </location>
</feature>
<keyword evidence="5" id="KW-0547">Nucleotide-binding</keyword>
<evidence type="ECO:0000256" key="3">
    <source>
        <dbReference type="ARBA" id="ARBA00022553"/>
    </source>
</evidence>
<evidence type="ECO:0000256" key="7">
    <source>
        <dbReference type="ARBA" id="ARBA00022801"/>
    </source>
</evidence>
<dbReference type="AlphaFoldDB" id="A0A671YCJ6"/>
<feature type="compositionally biased region" description="Low complexity" evidence="16">
    <location>
        <begin position="650"/>
        <end position="670"/>
    </location>
</feature>
<dbReference type="Ensembl" id="ENSSAUT00010063591.1">
    <property type="protein sequence ID" value="ENSSAUP00010060651.1"/>
    <property type="gene ID" value="ENSSAUG00010024542.1"/>
</dbReference>
<dbReference type="PANTHER" id="PTHR23337:SF3">
    <property type="entry name" value="MORC FAMILY CW-TYPE ZINC FINGER 2"/>
    <property type="match status" value="1"/>
</dbReference>
<dbReference type="Gene3D" id="3.30.40.100">
    <property type="match status" value="1"/>
</dbReference>
<dbReference type="InterPro" id="IPR011124">
    <property type="entry name" value="Znf_CW"/>
</dbReference>
<reference evidence="18" key="1">
    <citation type="submission" date="2021-04" db="EMBL/GenBank/DDBJ databases">
        <authorList>
            <consortium name="Wellcome Sanger Institute Data Sharing"/>
        </authorList>
    </citation>
    <scope>NUCLEOTIDE SEQUENCE [LARGE SCALE GENOMIC DNA]</scope>
</reference>
<evidence type="ECO:0000313" key="19">
    <source>
        <dbReference type="Proteomes" id="UP000472265"/>
    </source>
</evidence>
<keyword evidence="3" id="KW-0597">Phosphoprotein</keyword>
<dbReference type="GO" id="GO:0005524">
    <property type="term" value="F:ATP binding"/>
    <property type="evidence" value="ECO:0007669"/>
    <property type="project" value="UniProtKB-KW"/>
</dbReference>
<dbReference type="GO" id="GO:0016787">
    <property type="term" value="F:hydrolase activity"/>
    <property type="evidence" value="ECO:0007669"/>
    <property type="project" value="UniProtKB-KW"/>
</dbReference>
<reference evidence="18" key="2">
    <citation type="submission" date="2025-08" db="UniProtKB">
        <authorList>
            <consortium name="Ensembl"/>
        </authorList>
    </citation>
    <scope>IDENTIFICATION</scope>
</reference>
<dbReference type="Pfam" id="PF23327">
    <property type="entry name" value="Chromo_MORC2_6th"/>
    <property type="match status" value="1"/>
</dbReference>
<keyword evidence="6" id="KW-0863">Zinc-finger</keyword>
<keyword evidence="19" id="KW-1185">Reference proteome</keyword>
<feature type="coiled-coil region" evidence="15">
    <location>
        <begin position="285"/>
        <end position="319"/>
    </location>
</feature>